<comment type="cofactor">
    <cofactor evidence="1">
        <name>Fe(2+)</name>
        <dbReference type="ChEBI" id="CHEBI:29033"/>
    </cofactor>
</comment>
<evidence type="ECO:0000256" key="5">
    <source>
        <dbReference type="ARBA" id="ARBA00023004"/>
    </source>
</evidence>
<evidence type="ECO:0000256" key="6">
    <source>
        <dbReference type="ARBA" id="ARBA00023194"/>
    </source>
</evidence>
<evidence type="ECO:0000313" key="10">
    <source>
        <dbReference type="Proteomes" id="UP000011682"/>
    </source>
</evidence>
<dbReference type="InterPro" id="IPR003819">
    <property type="entry name" value="TauD/TfdA-like"/>
</dbReference>
<dbReference type="SUPFAM" id="SSF51197">
    <property type="entry name" value="Clavaminate synthase-like"/>
    <property type="match status" value="1"/>
</dbReference>
<keyword evidence="3 7" id="KW-0479">Metal-binding</keyword>
<dbReference type="RefSeq" id="WP_002623455.1">
    <property type="nucleotide sequence ID" value="NZ_ANAH02000005.1"/>
</dbReference>
<protein>
    <submittedName>
        <fullName evidence="9">Oxygenase (Secreted protein)</fullName>
    </submittedName>
</protein>
<proteinExistence type="inferred from homology"/>
<keyword evidence="10" id="KW-1185">Reference proteome</keyword>
<organism evidence="9 10">
    <name type="scientific">Cystobacter fuscus (strain ATCC 25194 / DSM 2262 / NBRC 100088 / M29)</name>
    <dbReference type="NCBI Taxonomy" id="1242864"/>
    <lineage>
        <taxon>Bacteria</taxon>
        <taxon>Pseudomonadati</taxon>
        <taxon>Myxococcota</taxon>
        <taxon>Myxococcia</taxon>
        <taxon>Myxococcales</taxon>
        <taxon>Cystobacterineae</taxon>
        <taxon>Archangiaceae</taxon>
        <taxon>Cystobacter</taxon>
    </lineage>
</organism>
<dbReference type="InterPro" id="IPR014503">
    <property type="entry name" value="Clavaminate_syn-like"/>
</dbReference>
<keyword evidence="5 7" id="KW-0408">Iron</keyword>
<keyword evidence="6" id="KW-0045">Antibiotic biosynthesis</keyword>
<comment type="caution">
    <text evidence="9">The sequence shown here is derived from an EMBL/GenBank/DDBJ whole genome shotgun (WGS) entry which is preliminary data.</text>
</comment>
<comment type="similarity">
    <text evidence="2">Belongs to the clavaminate synthase family.</text>
</comment>
<feature type="domain" description="TauD/TfdA-like" evidence="8">
    <location>
        <begin position="105"/>
        <end position="308"/>
    </location>
</feature>
<keyword evidence="4" id="KW-0560">Oxidoreductase</keyword>
<dbReference type="PANTHER" id="PTHR10696">
    <property type="entry name" value="GAMMA-BUTYROBETAINE HYDROXYLASE-RELATED"/>
    <property type="match status" value="1"/>
</dbReference>
<dbReference type="EMBL" id="ANAH02000005">
    <property type="protein sequence ID" value="EPX63493.1"/>
    <property type="molecule type" value="Genomic_DNA"/>
</dbReference>
<evidence type="ECO:0000259" key="8">
    <source>
        <dbReference type="Pfam" id="PF02668"/>
    </source>
</evidence>
<dbReference type="Pfam" id="PF02668">
    <property type="entry name" value="TauD"/>
    <property type="match status" value="1"/>
</dbReference>
<dbReference type="eggNOG" id="COG2175">
    <property type="taxonomic scope" value="Bacteria"/>
</dbReference>
<evidence type="ECO:0000313" key="9">
    <source>
        <dbReference type="EMBL" id="EPX63493.1"/>
    </source>
</evidence>
<reference evidence="9" key="1">
    <citation type="submission" date="2013-05" db="EMBL/GenBank/DDBJ databases">
        <title>Genome assembly of Cystobacter fuscus DSM 2262.</title>
        <authorList>
            <person name="Sharma G."/>
            <person name="Khatri I."/>
            <person name="Kaur C."/>
            <person name="Mayilraj S."/>
            <person name="Subramanian S."/>
        </authorList>
    </citation>
    <scope>NUCLEOTIDE SEQUENCE [LARGE SCALE GENOMIC DNA]</scope>
    <source>
        <strain evidence="9">DSM 2262</strain>
    </source>
</reference>
<evidence type="ECO:0000256" key="2">
    <source>
        <dbReference type="ARBA" id="ARBA00008425"/>
    </source>
</evidence>
<dbReference type="Gene3D" id="3.60.130.10">
    <property type="entry name" value="Clavaminate synthase-like"/>
    <property type="match status" value="1"/>
</dbReference>
<dbReference type="InterPro" id="IPR050411">
    <property type="entry name" value="AlphaKG_dependent_hydroxylases"/>
</dbReference>
<evidence type="ECO:0000256" key="3">
    <source>
        <dbReference type="ARBA" id="ARBA00022723"/>
    </source>
</evidence>
<evidence type="ECO:0000256" key="1">
    <source>
        <dbReference type="ARBA" id="ARBA00001954"/>
    </source>
</evidence>
<dbReference type="GO" id="GO:0016706">
    <property type="term" value="F:2-oxoglutarate-dependent dioxygenase activity"/>
    <property type="evidence" value="ECO:0007669"/>
    <property type="project" value="UniProtKB-ARBA"/>
</dbReference>
<name>S9R3M3_CYSF2</name>
<dbReference type="AlphaFoldDB" id="S9R3M3"/>
<sequence length="328" mass="36553">MKPLALDDTLSKNIGAKLQAITSPYEKFEDSLVQVYKIFAELPANVIKDIMSFGRFPESPGMMLLENMPLDPVLPPTPKDGKPVTARNSFVGEGILLGLTQMLGEPVGFTSEKSGNLIHYVTPVESGSYTQSNQGSKVFLNYHNDSVHDESGYYHRFNPDYLILHCIRADKEGKAYTYYADARDICKALPAETVALLRQPLFRMAAPSTFSRERAGGAQVWSNLVPIISGPDAFPEVSIAANGVKGETPEAEKALEQLHAACHDEKVHTKVALRPGMTMLINNRKGLHARGVFEPGFDGEDRWLLRTYIRRNMWEMRHRSIGTQRVFA</sequence>
<feature type="binding site" evidence="7">
    <location>
        <position position="143"/>
    </location>
    <ligand>
        <name>Fe cation</name>
        <dbReference type="ChEBI" id="CHEBI:24875"/>
    </ligand>
</feature>
<evidence type="ECO:0000256" key="4">
    <source>
        <dbReference type="ARBA" id="ARBA00023002"/>
    </source>
</evidence>
<dbReference type="GO" id="GO:0005506">
    <property type="term" value="F:iron ion binding"/>
    <property type="evidence" value="ECO:0007669"/>
    <property type="project" value="InterPro"/>
</dbReference>
<accession>S9R3M3</accession>
<gene>
    <name evidence="9" type="ORF">D187_005899</name>
</gene>
<dbReference type="PANTHER" id="PTHR10696:SF56">
    <property type="entry name" value="TAUD_TFDA-LIKE DOMAIN-CONTAINING PROTEIN"/>
    <property type="match status" value="1"/>
</dbReference>
<dbReference type="GO" id="GO:0017000">
    <property type="term" value="P:antibiotic biosynthetic process"/>
    <property type="evidence" value="ECO:0007669"/>
    <property type="project" value="UniProtKB-KW"/>
</dbReference>
<dbReference type="InterPro" id="IPR042098">
    <property type="entry name" value="TauD-like_sf"/>
</dbReference>
<dbReference type="PIRSF" id="PIRSF019543">
    <property type="entry name" value="Clavaminate_syn"/>
    <property type="match status" value="1"/>
</dbReference>
<evidence type="ECO:0000256" key="7">
    <source>
        <dbReference type="PIRSR" id="PIRSR019543-2"/>
    </source>
</evidence>
<dbReference type="Proteomes" id="UP000011682">
    <property type="component" value="Unassembled WGS sequence"/>
</dbReference>